<evidence type="ECO:0000313" key="2">
    <source>
        <dbReference type="Proteomes" id="UP000266723"/>
    </source>
</evidence>
<evidence type="ECO:0000313" key="1">
    <source>
        <dbReference type="EMBL" id="KAF3607081.1"/>
    </source>
</evidence>
<sequence>MCPYFGVVSLVEPKNSLWACASSLGSGEVFIVKDVYGFGSLRRSFDWTQTREVGLSELAVGLLQFEGMMNPTRPHPVRACPTETRLNWRSRRDGKTQLPSLVDMVTF</sequence>
<gene>
    <name evidence="1" type="ORF">DY000_02048963</name>
</gene>
<proteinExistence type="predicted"/>
<name>A0ABQ7EVG8_BRACR</name>
<comment type="caution">
    <text evidence="1">The sequence shown here is derived from an EMBL/GenBank/DDBJ whole genome shotgun (WGS) entry which is preliminary data.</text>
</comment>
<keyword evidence="2" id="KW-1185">Reference proteome</keyword>
<accession>A0ABQ7EVG8</accession>
<organism evidence="1 2">
    <name type="scientific">Brassica cretica</name>
    <name type="common">Mustard</name>
    <dbReference type="NCBI Taxonomy" id="69181"/>
    <lineage>
        <taxon>Eukaryota</taxon>
        <taxon>Viridiplantae</taxon>
        <taxon>Streptophyta</taxon>
        <taxon>Embryophyta</taxon>
        <taxon>Tracheophyta</taxon>
        <taxon>Spermatophyta</taxon>
        <taxon>Magnoliopsida</taxon>
        <taxon>eudicotyledons</taxon>
        <taxon>Gunneridae</taxon>
        <taxon>Pentapetalae</taxon>
        <taxon>rosids</taxon>
        <taxon>malvids</taxon>
        <taxon>Brassicales</taxon>
        <taxon>Brassicaceae</taxon>
        <taxon>Brassiceae</taxon>
        <taxon>Brassica</taxon>
    </lineage>
</organism>
<reference evidence="1 2" key="1">
    <citation type="journal article" date="2020" name="BMC Genomics">
        <title>Intraspecific diversification of the crop wild relative Brassica cretica Lam. using demographic model selection.</title>
        <authorList>
            <person name="Kioukis A."/>
            <person name="Michalopoulou V.A."/>
            <person name="Briers L."/>
            <person name="Pirintsos S."/>
            <person name="Studholme D.J."/>
            <person name="Pavlidis P."/>
            <person name="Sarris P.F."/>
        </authorList>
    </citation>
    <scope>NUCLEOTIDE SEQUENCE [LARGE SCALE GENOMIC DNA]</scope>
    <source>
        <strain evidence="2">cv. PFS-1207/04</strain>
    </source>
</reference>
<dbReference type="EMBL" id="QGKV02000297">
    <property type="protein sequence ID" value="KAF3607081.1"/>
    <property type="molecule type" value="Genomic_DNA"/>
</dbReference>
<dbReference type="Proteomes" id="UP000266723">
    <property type="component" value="Unassembled WGS sequence"/>
</dbReference>
<protein>
    <submittedName>
        <fullName evidence="1">Uncharacterized protein</fullName>
    </submittedName>
</protein>